<dbReference type="EMBL" id="JACXLC010000001">
    <property type="protein sequence ID" value="MBD2841586.1"/>
    <property type="molecule type" value="Genomic_DNA"/>
</dbReference>
<keyword evidence="1" id="KW-0812">Transmembrane</keyword>
<name>A0ABR8KTL7_9SPHN</name>
<gene>
    <name evidence="2" type="ORF">IB285_04850</name>
</gene>
<evidence type="ECO:0000256" key="1">
    <source>
        <dbReference type="SAM" id="Phobius"/>
    </source>
</evidence>
<accession>A0ABR8KTL7</accession>
<evidence type="ECO:0000313" key="3">
    <source>
        <dbReference type="Proteomes" id="UP000635384"/>
    </source>
</evidence>
<proteinExistence type="predicted"/>
<keyword evidence="1" id="KW-1133">Transmembrane helix</keyword>
<evidence type="ECO:0000313" key="2">
    <source>
        <dbReference type="EMBL" id="MBD2841586.1"/>
    </source>
</evidence>
<organism evidence="2 3">
    <name type="scientific">Erythrobacter rubeus</name>
    <dbReference type="NCBI Taxonomy" id="2760803"/>
    <lineage>
        <taxon>Bacteria</taxon>
        <taxon>Pseudomonadati</taxon>
        <taxon>Pseudomonadota</taxon>
        <taxon>Alphaproteobacteria</taxon>
        <taxon>Sphingomonadales</taxon>
        <taxon>Erythrobacteraceae</taxon>
        <taxon>Erythrobacter/Porphyrobacter group</taxon>
        <taxon>Erythrobacter</taxon>
    </lineage>
</organism>
<keyword evidence="3" id="KW-1185">Reference proteome</keyword>
<feature type="transmembrane region" description="Helical" evidence="1">
    <location>
        <begin position="12"/>
        <end position="31"/>
    </location>
</feature>
<reference evidence="2 3" key="1">
    <citation type="submission" date="2020-09" db="EMBL/GenBank/DDBJ databases">
        <authorList>
            <person name="Yoon J.-W."/>
        </authorList>
    </citation>
    <scope>NUCLEOTIDE SEQUENCE [LARGE SCALE GENOMIC DNA]</scope>
    <source>
        <strain evidence="2 3">KMU-140</strain>
    </source>
</reference>
<protein>
    <submittedName>
        <fullName evidence="2">Uncharacterized protein</fullName>
    </submittedName>
</protein>
<comment type="caution">
    <text evidence="2">The sequence shown here is derived from an EMBL/GenBank/DDBJ whole genome shotgun (WGS) entry which is preliminary data.</text>
</comment>
<dbReference type="RefSeq" id="WP_190787116.1">
    <property type="nucleotide sequence ID" value="NZ_JACXLC010000001.1"/>
</dbReference>
<sequence length="93" mass="10666">MSLFDRAKRHAWRMAVATMMAILFVLAIDMIYGHSTIAFAIAIVVLIWLNAPMLRFNCPRCGYNMFFRGMIVIPWPRRECGKCGLQLDAPEQS</sequence>
<feature type="transmembrane region" description="Helical" evidence="1">
    <location>
        <begin position="37"/>
        <end position="58"/>
    </location>
</feature>
<keyword evidence="1" id="KW-0472">Membrane</keyword>
<dbReference type="Proteomes" id="UP000635384">
    <property type="component" value="Unassembled WGS sequence"/>
</dbReference>